<comment type="similarity">
    <text evidence="1 7">Belongs to the ArsC family.</text>
</comment>
<evidence type="ECO:0000256" key="6">
    <source>
        <dbReference type="ARBA" id="ARBA00041755"/>
    </source>
</evidence>
<dbReference type="PANTHER" id="PTHR30041:SF5">
    <property type="entry name" value="ARSENATE REDUCTASE-RELATED"/>
    <property type="match status" value="1"/>
</dbReference>
<dbReference type="GO" id="GO:0008794">
    <property type="term" value="F:arsenate reductase (glutaredoxin) activity"/>
    <property type="evidence" value="ECO:0007669"/>
    <property type="project" value="UniProtKB-EC"/>
</dbReference>
<evidence type="ECO:0000313" key="11">
    <source>
        <dbReference type="Proteomes" id="UP000245217"/>
    </source>
</evidence>
<evidence type="ECO:0000256" key="4">
    <source>
        <dbReference type="ARBA" id="ARBA00038969"/>
    </source>
</evidence>
<evidence type="ECO:0000313" key="9">
    <source>
        <dbReference type="EMBL" id="PWD93752.1"/>
    </source>
</evidence>
<dbReference type="GO" id="GO:0046685">
    <property type="term" value="P:response to arsenic-containing substance"/>
    <property type="evidence" value="ECO:0007669"/>
    <property type="project" value="UniProtKB-KW"/>
</dbReference>
<dbReference type="CDD" id="cd03034">
    <property type="entry name" value="ArsC_ArsC"/>
    <property type="match status" value="1"/>
</dbReference>
<keyword evidence="11" id="KW-1185">Reference proteome</keyword>
<dbReference type="InterPro" id="IPR006660">
    <property type="entry name" value="Arsenate_reductase-like"/>
</dbReference>
<dbReference type="SUPFAM" id="SSF52833">
    <property type="entry name" value="Thioredoxin-like"/>
    <property type="match status" value="1"/>
</dbReference>
<dbReference type="EC" id="1.20.4.1" evidence="4"/>
<dbReference type="PROSITE" id="PS51353">
    <property type="entry name" value="ARSC"/>
    <property type="match status" value="1"/>
</dbReference>
<proteinExistence type="inferred from homology"/>
<dbReference type="EMBL" id="QEWV01000002">
    <property type="protein sequence ID" value="PWD93752.1"/>
    <property type="molecule type" value="Genomic_DNA"/>
</dbReference>
<dbReference type="RefSeq" id="WP_109201073.1">
    <property type="nucleotide sequence ID" value="NZ_QEWS01000002.1"/>
</dbReference>
<evidence type="ECO:0000256" key="7">
    <source>
        <dbReference type="PROSITE-ProRule" id="PRU01282"/>
    </source>
</evidence>
<keyword evidence="3" id="KW-0560">Oxidoreductase</keyword>
<dbReference type="AlphaFoldDB" id="A0A2U2ATJ9"/>
<evidence type="ECO:0000313" key="10">
    <source>
        <dbReference type="Proteomes" id="UP000245059"/>
    </source>
</evidence>
<reference evidence="8" key="1">
    <citation type="journal article" date="2018" name="Genome Announc.">
        <title>Ignatzschineria cameli sp. nov., isolated from necrotic foot tissue of dromedaries (Camelus dromedarius) and associated maggots (Wohlfahrtia species) in Dubai.</title>
        <authorList>
            <person name="Tsang C.C."/>
            <person name="Tang J.Y."/>
            <person name="Fong J.Y."/>
            <person name="Kinne J."/>
            <person name="Lee H.H."/>
            <person name="Joseph M."/>
            <person name="Jose S."/>
            <person name="Schuster R.K."/>
            <person name="Tang Y."/>
            <person name="Sivakumar S."/>
            <person name="Chen J.H."/>
            <person name="Teng J.L."/>
            <person name="Lau S.K."/>
            <person name="Wernery U."/>
            <person name="Woo P.C."/>
        </authorList>
    </citation>
    <scope>NUCLEOTIDE SEQUENCE</scope>
    <source>
        <strain evidence="8">UAE-HKU57</strain>
        <strain evidence="9">UAE-HKU58</strain>
    </source>
</reference>
<dbReference type="Proteomes" id="UP000245059">
    <property type="component" value="Unassembled WGS sequence"/>
</dbReference>
<evidence type="ECO:0000256" key="2">
    <source>
        <dbReference type="ARBA" id="ARBA00022849"/>
    </source>
</evidence>
<protein>
    <recommendedName>
        <fullName evidence="5">Arsenate reductase</fullName>
        <ecNumber evidence="4">1.20.4.1</ecNumber>
    </recommendedName>
    <alternativeName>
        <fullName evidence="6">Arsenical pump modifier</fullName>
    </alternativeName>
</protein>
<dbReference type="Proteomes" id="UP000245217">
    <property type="component" value="Unassembled WGS sequence"/>
</dbReference>
<reference evidence="10 11" key="2">
    <citation type="submission" date="2018-05" db="EMBL/GenBank/DDBJ databases">
        <title>Ignatzschineria dubaiensis sp. nov., isolated from necrotic foot tissues of dromedaries (Camelus dromedarius) and associated maggots in Dubai, United Arab Emirates.</title>
        <authorList>
            <person name="Tsang C.C."/>
            <person name="Tang J.Y.M."/>
            <person name="Fong J.Y.H."/>
            <person name="Kinne J."/>
            <person name="Lee H.H."/>
            <person name="Joseph M."/>
            <person name="Jose S."/>
            <person name="Schuster R.K."/>
            <person name="Tang Y."/>
            <person name="Sivakumar S."/>
            <person name="Chen J.H.K."/>
            <person name="Teng J.L.L."/>
            <person name="Lau S.K.P."/>
            <person name="Wernery U."/>
            <person name="Woo P.C.Y."/>
        </authorList>
    </citation>
    <scope>NUCLEOTIDE SEQUENCE [LARGE SCALE GENOMIC DNA]</scope>
    <source>
        <strain evidence="10">UAE-HKU57</strain>
        <strain evidence="11">UAE-HKU58</strain>
    </source>
</reference>
<name>A0A2U2ATJ9_9GAMM</name>
<dbReference type="Gene3D" id="3.40.30.10">
    <property type="entry name" value="Glutaredoxin"/>
    <property type="match status" value="1"/>
</dbReference>
<organism evidence="8 10">
    <name type="scientific">Ignatzschineria cameli</name>
    <dbReference type="NCBI Taxonomy" id="2182793"/>
    <lineage>
        <taxon>Bacteria</taxon>
        <taxon>Pseudomonadati</taxon>
        <taxon>Pseudomonadota</taxon>
        <taxon>Gammaproteobacteria</taxon>
        <taxon>Cardiobacteriales</taxon>
        <taxon>Ignatzschineriaceae</taxon>
        <taxon>Ignatzschineria</taxon>
    </lineage>
</organism>
<evidence type="ECO:0000256" key="5">
    <source>
        <dbReference type="ARBA" id="ARBA00039879"/>
    </source>
</evidence>
<dbReference type="OrthoDB" id="9790554at2"/>
<sequence>MKNNEVIIYHNPDCGTSRNVLGLIRNTGIEPIIIEYLKTPPLKHELKKLIFSAGLKPSEALRKNVNEFELIKNQVLSEEQIIDHMLLTPILINRPFVVTSKGTALCRPSEKVLEILTKPQLNSFYKEDGEKVV</sequence>
<dbReference type="PANTHER" id="PTHR30041">
    <property type="entry name" value="ARSENATE REDUCTASE"/>
    <property type="match status" value="1"/>
</dbReference>
<accession>A0A2U2ATJ9</accession>
<dbReference type="Pfam" id="PF03960">
    <property type="entry name" value="ArsC"/>
    <property type="match status" value="1"/>
</dbReference>
<gene>
    <name evidence="8" type="ORF">DC077_01940</name>
    <name evidence="9" type="ORF">DC078_02690</name>
</gene>
<dbReference type="InterPro" id="IPR036249">
    <property type="entry name" value="Thioredoxin-like_sf"/>
</dbReference>
<comment type="caution">
    <text evidence="8">The sequence shown here is derived from an EMBL/GenBank/DDBJ whole genome shotgun (WGS) entry which is preliminary data.</text>
</comment>
<evidence type="ECO:0000313" key="8">
    <source>
        <dbReference type="EMBL" id="PWD88059.1"/>
    </source>
</evidence>
<evidence type="ECO:0000256" key="1">
    <source>
        <dbReference type="ARBA" id="ARBA00007198"/>
    </source>
</evidence>
<keyword evidence="2" id="KW-0059">Arsenical resistance</keyword>
<dbReference type="InterPro" id="IPR006659">
    <property type="entry name" value="Arsenate_reductase"/>
</dbReference>
<evidence type="ECO:0000256" key="3">
    <source>
        <dbReference type="ARBA" id="ARBA00023002"/>
    </source>
</evidence>
<dbReference type="EMBL" id="QEWW01000001">
    <property type="protein sequence ID" value="PWD88059.1"/>
    <property type="molecule type" value="Genomic_DNA"/>
</dbReference>